<organism evidence="1 2">
    <name type="scientific">Clostridium felsineum</name>
    <dbReference type="NCBI Taxonomy" id="36839"/>
    <lineage>
        <taxon>Bacteria</taxon>
        <taxon>Bacillati</taxon>
        <taxon>Bacillota</taxon>
        <taxon>Clostridia</taxon>
        <taxon>Eubacteriales</taxon>
        <taxon>Clostridiaceae</taxon>
        <taxon>Clostridium</taxon>
    </lineage>
</organism>
<dbReference type="Proteomes" id="UP000190951">
    <property type="component" value="Chromosome"/>
</dbReference>
<dbReference type="Pfam" id="PF20092">
    <property type="entry name" value="DUF6483"/>
    <property type="match status" value="1"/>
</dbReference>
<gene>
    <name evidence="1" type="ORF">CROST_009800</name>
</gene>
<dbReference type="InterPro" id="IPR045507">
    <property type="entry name" value="DUF6483"/>
</dbReference>
<reference evidence="1 2" key="1">
    <citation type="submission" date="2022-04" db="EMBL/GenBank/DDBJ databases">
        <title>Genome sequence of C. roseum typestrain.</title>
        <authorList>
            <person name="Poehlein A."/>
            <person name="Schoch T."/>
            <person name="Duerre P."/>
            <person name="Daniel R."/>
        </authorList>
    </citation>
    <scope>NUCLEOTIDE SEQUENCE [LARGE SCALE GENOMIC DNA]</scope>
    <source>
        <strain evidence="1 2">DSM 7320</strain>
    </source>
</reference>
<dbReference type="STRING" id="84029.CROST_10250"/>
<keyword evidence="2" id="KW-1185">Reference proteome</keyword>
<name>A0A1S8LDW7_9CLOT</name>
<dbReference type="EMBL" id="CP096983">
    <property type="protein sequence ID" value="URZ10272.1"/>
    <property type="molecule type" value="Genomic_DNA"/>
</dbReference>
<proteinExistence type="predicted"/>
<dbReference type="AlphaFoldDB" id="A0A1S8LDW7"/>
<sequence length="120" mass="13919">MDEKDYILRLIKSCTQLTVSILSGKNVMDSLAPKEKNNITISEGELLSIMISKYVKEKKINEAEDMIFREIEECKSADNLGRALAFYRELSSWTDKELEECNFSKREILEGIEDVKKLYE</sequence>
<evidence type="ECO:0000313" key="2">
    <source>
        <dbReference type="Proteomes" id="UP000190951"/>
    </source>
</evidence>
<protein>
    <submittedName>
        <fullName evidence="1">Uncharacterized protein</fullName>
    </submittedName>
</protein>
<accession>A0A1S8LDW7</accession>
<evidence type="ECO:0000313" key="1">
    <source>
        <dbReference type="EMBL" id="URZ10272.1"/>
    </source>
</evidence>
<dbReference type="RefSeq" id="WP_077835679.1">
    <property type="nucleotide sequence ID" value="NZ_CP096983.1"/>
</dbReference>
<dbReference type="KEGG" id="crw:CROST_009800"/>